<organism evidence="2 3">
    <name type="scientific">Helicobacter didelphidarum</name>
    <dbReference type="NCBI Taxonomy" id="2040648"/>
    <lineage>
        <taxon>Bacteria</taxon>
        <taxon>Pseudomonadati</taxon>
        <taxon>Campylobacterota</taxon>
        <taxon>Epsilonproteobacteria</taxon>
        <taxon>Campylobacterales</taxon>
        <taxon>Helicobacteraceae</taxon>
        <taxon>Helicobacter</taxon>
    </lineage>
</organism>
<accession>A0A3D8IKF1</accession>
<keyword evidence="1" id="KW-0472">Membrane</keyword>
<dbReference type="AlphaFoldDB" id="A0A3D8IKF1"/>
<keyword evidence="1" id="KW-1133">Transmembrane helix</keyword>
<proteinExistence type="predicted"/>
<dbReference type="RefSeq" id="WP_115543147.1">
    <property type="nucleotide sequence ID" value="NZ_NXLQ01000012.1"/>
</dbReference>
<evidence type="ECO:0000256" key="1">
    <source>
        <dbReference type="SAM" id="Phobius"/>
    </source>
</evidence>
<reference evidence="2 3" key="1">
    <citation type="submission" date="2018-04" db="EMBL/GenBank/DDBJ databases">
        <title>Novel Campyloabacter and Helicobacter Species and Strains.</title>
        <authorList>
            <person name="Mannion A.J."/>
            <person name="Shen Z."/>
            <person name="Fox J.G."/>
        </authorList>
    </citation>
    <scope>NUCLEOTIDE SEQUENCE [LARGE SCALE GENOMIC DNA]</scope>
    <source>
        <strain evidence="2 3">MIT 17-337</strain>
    </source>
</reference>
<gene>
    <name evidence="2" type="ORF">CQA53_06160</name>
</gene>
<evidence type="ECO:0000313" key="3">
    <source>
        <dbReference type="Proteomes" id="UP000256379"/>
    </source>
</evidence>
<keyword evidence="1" id="KW-0812">Transmembrane</keyword>
<sequence length="329" mass="37070">MRIQINTCVKNIQFSIILLFDIYSYWSFINKRFLSKIVLLICMCNPYIHAVTQDTQEITKQEVVKDNNQPLTVIQKEEFDDIFTTIDNPIFMNLKPYLGAGYYNILGLGDTQTLSFNGGYIEAMYPLKHKNITTNFFSSMSFGSANNTSQNAAIIQTYIGLLGGVEVNIPFSTSGVVAHGVFGVDVGVGFLLSKTMNVIADTFFGVDFIYQRFAFRPFVGINTYVSFGQGIGLNLHMGLKIFYHFNNARSFLSVMVTRDFIRNGDATFTILPNYRAAYFGPIATSFEFNAGVDLFSVKHLLIRGVINALYTSNYYNVNVGVNAFMSYRF</sequence>
<dbReference type="EMBL" id="NXLQ01000012">
    <property type="protein sequence ID" value="RDU65356.1"/>
    <property type="molecule type" value="Genomic_DNA"/>
</dbReference>
<evidence type="ECO:0000313" key="2">
    <source>
        <dbReference type="EMBL" id="RDU65356.1"/>
    </source>
</evidence>
<dbReference type="Proteomes" id="UP000256379">
    <property type="component" value="Unassembled WGS sequence"/>
</dbReference>
<name>A0A3D8IKF1_9HELI</name>
<comment type="caution">
    <text evidence="2">The sequence shown here is derived from an EMBL/GenBank/DDBJ whole genome shotgun (WGS) entry which is preliminary data.</text>
</comment>
<protein>
    <submittedName>
        <fullName evidence="2">Uncharacterized protein</fullName>
    </submittedName>
</protein>
<feature type="transmembrane region" description="Helical" evidence="1">
    <location>
        <begin position="12"/>
        <end position="29"/>
    </location>
</feature>
<keyword evidence="3" id="KW-1185">Reference proteome</keyword>